<organism evidence="3 4">
    <name type="scientific">Cyphomyrmex costatus</name>
    <dbReference type="NCBI Taxonomy" id="456900"/>
    <lineage>
        <taxon>Eukaryota</taxon>
        <taxon>Metazoa</taxon>
        <taxon>Ecdysozoa</taxon>
        <taxon>Arthropoda</taxon>
        <taxon>Hexapoda</taxon>
        <taxon>Insecta</taxon>
        <taxon>Pterygota</taxon>
        <taxon>Neoptera</taxon>
        <taxon>Endopterygota</taxon>
        <taxon>Hymenoptera</taxon>
        <taxon>Apocrita</taxon>
        <taxon>Aculeata</taxon>
        <taxon>Formicoidea</taxon>
        <taxon>Formicidae</taxon>
        <taxon>Myrmicinae</taxon>
        <taxon>Cyphomyrmex</taxon>
    </lineage>
</organism>
<keyword evidence="4" id="KW-1185">Reference proteome</keyword>
<reference evidence="3 4" key="1">
    <citation type="submission" date="2016-03" db="EMBL/GenBank/DDBJ databases">
        <title>Cyphomyrmex costatus WGS genome.</title>
        <authorList>
            <person name="Nygaard S."/>
            <person name="Hu H."/>
            <person name="Boomsma J."/>
            <person name="Zhang G."/>
        </authorList>
    </citation>
    <scope>NUCLEOTIDE SEQUENCE [LARGE SCALE GENOMIC DNA]</scope>
    <source>
        <strain evidence="3">MS0001</strain>
        <tissue evidence="3">Whole body</tissue>
    </source>
</reference>
<protein>
    <submittedName>
        <fullName evidence="3">Uncharacterized protein</fullName>
    </submittedName>
</protein>
<dbReference type="PANTHER" id="PTHR47890:SF1">
    <property type="entry name" value="LD24308P"/>
    <property type="match status" value="1"/>
</dbReference>
<keyword evidence="2" id="KW-1133">Transmembrane helix</keyword>
<dbReference type="STRING" id="456900.A0A195C615"/>
<dbReference type="PROSITE" id="PS51257">
    <property type="entry name" value="PROKAR_LIPOPROTEIN"/>
    <property type="match status" value="1"/>
</dbReference>
<sequence>MARNHQGIALLVVLASTGCVFGIGINDALDLIRLGRQAVVDVLESWEMINASLPSDMKAGEELVFMKMMERQLLKRMDQVSKKIDEYQGRVEDKSDMILSQLLLQLPMQHRLDNSLKELDHYLGQVQELYTLFEMYADNPEKYEKYTMLQFAKTCVSPRLGELPDVLKSIHRLMVPSEQQVYNRSILVLLANQMQIYMTHSKQVKNVFYFILCCYIICSKDHSIPRMRYFACLLGMLLAVAAFAAIKNDASSIDTIRQALLSLEKDLREDLANQQKWMNVEEREKYLHLIKAYKRFGNQVDEQFPSDRKDYLNSLDSLWLWARAENEMKGINGLYGVFRQMQREIIELNTSINAKQLANFAETILRDANAAIPIALDRIASIIVNEKLFIASFKEASNQMCNEMQSPQQLLYNLYNAVALTEIKGYTMIQFSYMLLRLYNEGNNFSEEIQTLKHQYAIRTSETLRAVKTAMAYAPRSLWRCDPRVHKLGETYTELKQLFQGYIVNEVDLNTEGTCKENCGYYGYTKVYGCYQNQFCSKQRQCNGKILHCEYIDSDMWICPADRNSTRRYEYIEYENGLHYGNIKTCSAGTTKVDSWWRWLFWHCSYCFCYCDDQNSNSDRYFSLRSVMSDISNNKVITGIRLRKINRIIHIQIQEGQLLPRGGINTSTIEWQPVDAFSIMDSHIKNGVDYHTIVWEKRALDLDDLLAAPDHLLTGVRFRMVGSRLNLEIMITPFNFTSGSLIQPEEKSFWHSNDVTDRTELKYIDPDIPIRNFVPNEPDSEENQYLNFAPSDRQKDAAQSTIPFLDVQPVIPNPSVPLAGASIFHKGRKGSGGFVALKLTTYDFAPHLQVDLPPAPPVLETPNEIKAT</sequence>
<evidence type="ECO:0000256" key="2">
    <source>
        <dbReference type="SAM" id="Phobius"/>
    </source>
</evidence>
<evidence type="ECO:0000256" key="1">
    <source>
        <dbReference type="SAM" id="Coils"/>
    </source>
</evidence>
<accession>A0A195C615</accession>
<proteinExistence type="predicted"/>
<dbReference type="AlphaFoldDB" id="A0A195C615"/>
<evidence type="ECO:0000313" key="4">
    <source>
        <dbReference type="Proteomes" id="UP000078542"/>
    </source>
</evidence>
<dbReference type="Proteomes" id="UP000078542">
    <property type="component" value="Unassembled WGS sequence"/>
</dbReference>
<feature type="coiled-coil region" evidence="1">
    <location>
        <begin position="70"/>
        <end position="97"/>
    </location>
</feature>
<keyword evidence="2" id="KW-0472">Membrane</keyword>
<dbReference type="InterPro" id="IPR032062">
    <property type="entry name" value="DUF4803"/>
</dbReference>
<dbReference type="Pfam" id="PF16061">
    <property type="entry name" value="DUF4803"/>
    <property type="match status" value="1"/>
</dbReference>
<dbReference type="PANTHER" id="PTHR47890">
    <property type="entry name" value="LD24308P"/>
    <property type="match status" value="1"/>
</dbReference>
<keyword evidence="2" id="KW-0812">Transmembrane</keyword>
<feature type="transmembrane region" description="Helical" evidence="2">
    <location>
        <begin position="6"/>
        <end position="26"/>
    </location>
</feature>
<dbReference type="EMBL" id="KQ978287">
    <property type="protein sequence ID" value="KYM95616.1"/>
    <property type="molecule type" value="Genomic_DNA"/>
</dbReference>
<gene>
    <name evidence="3" type="ORF">ALC62_13731</name>
</gene>
<name>A0A195C615_9HYME</name>
<evidence type="ECO:0000313" key="3">
    <source>
        <dbReference type="EMBL" id="KYM95616.1"/>
    </source>
</evidence>
<keyword evidence="1" id="KW-0175">Coiled coil</keyword>